<organism evidence="1">
    <name type="scientific">Arundo donax</name>
    <name type="common">Giant reed</name>
    <name type="synonym">Donax arundinaceus</name>
    <dbReference type="NCBI Taxonomy" id="35708"/>
    <lineage>
        <taxon>Eukaryota</taxon>
        <taxon>Viridiplantae</taxon>
        <taxon>Streptophyta</taxon>
        <taxon>Embryophyta</taxon>
        <taxon>Tracheophyta</taxon>
        <taxon>Spermatophyta</taxon>
        <taxon>Magnoliopsida</taxon>
        <taxon>Liliopsida</taxon>
        <taxon>Poales</taxon>
        <taxon>Poaceae</taxon>
        <taxon>PACMAD clade</taxon>
        <taxon>Arundinoideae</taxon>
        <taxon>Arundineae</taxon>
        <taxon>Arundo</taxon>
    </lineage>
</organism>
<reference evidence="1" key="2">
    <citation type="journal article" date="2015" name="Data Brief">
        <title>Shoot transcriptome of the giant reed, Arundo donax.</title>
        <authorList>
            <person name="Barrero R.A."/>
            <person name="Guerrero F.D."/>
            <person name="Moolhuijzen P."/>
            <person name="Goolsby J.A."/>
            <person name="Tidwell J."/>
            <person name="Bellgard S.E."/>
            <person name="Bellgard M.I."/>
        </authorList>
    </citation>
    <scope>NUCLEOTIDE SEQUENCE</scope>
    <source>
        <tissue evidence="1">Shoot tissue taken approximately 20 cm above the soil surface</tissue>
    </source>
</reference>
<dbReference type="EMBL" id="GBRH01161057">
    <property type="protein sequence ID" value="JAE36839.1"/>
    <property type="molecule type" value="Transcribed_RNA"/>
</dbReference>
<reference evidence="1" key="1">
    <citation type="submission" date="2014-09" db="EMBL/GenBank/DDBJ databases">
        <authorList>
            <person name="Magalhaes I.L.F."/>
            <person name="Oliveira U."/>
            <person name="Santos F.R."/>
            <person name="Vidigal T.H.D.A."/>
            <person name="Brescovit A.D."/>
            <person name="Santos A.J."/>
        </authorList>
    </citation>
    <scope>NUCLEOTIDE SEQUENCE</scope>
    <source>
        <tissue evidence="1">Shoot tissue taken approximately 20 cm above the soil surface</tissue>
    </source>
</reference>
<evidence type="ECO:0000313" key="1">
    <source>
        <dbReference type="EMBL" id="JAE36839.1"/>
    </source>
</evidence>
<name>A0A0A9HLW0_ARUDO</name>
<accession>A0A0A9HLW0</accession>
<protein>
    <submittedName>
        <fullName evidence="1">Uncharacterized protein</fullName>
    </submittedName>
</protein>
<sequence>MLDYHFSGFSLIHITANKELSLAQLVKGVDVCPDHPGSSSRRVKFGCLLFS</sequence>
<dbReference type="AlphaFoldDB" id="A0A0A9HLW0"/>
<proteinExistence type="predicted"/>